<protein>
    <recommendedName>
        <fullName evidence="10">Hydroxyacid dehydrogenase</fullName>
    </recommendedName>
</protein>
<dbReference type="OrthoDB" id="9777288at2"/>
<dbReference type="PANTHER" id="PTHR42789">
    <property type="entry name" value="D-ISOMER SPECIFIC 2-HYDROXYACID DEHYDROGENASE FAMILY PROTEIN (AFU_ORTHOLOGUE AFUA_6G10090)"/>
    <property type="match status" value="1"/>
</dbReference>
<feature type="domain" description="D-isomer specific 2-hydroxyacid dehydrogenase catalytic" evidence="6">
    <location>
        <begin position="14"/>
        <end position="313"/>
    </location>
</feature>
<dbReference type="InterPro" id="IPR006140">
    <property type="entry name" value="D-isomer_DH_NAD-bd"/>
</dbReference>
<dbReference type="InterPro" id="IPR029752">
    <property type="entry name" value="D-isomer_DH_CS1"/>
</dbReference>
<evidence type="ECO:0008006" key="10">
    <source>
        <dbReference type="Google" id="ProtNLM"/>
    </source>
</evidence>
<name>A0A1B1Y697_9FLAO</name>
<evidence type="ECO:0000313" key="8">
    <source>
        <dbReference type="EMBL" id="ANW96302.1"/>
    </source>
</evidence>
<keyword evidence="4" id="KW-0520">NAD</keyword>
<dbReference type="Pfam" id="PF02826">
    <property type="entry name" value="2-Hacid_dh_C"/>
    <property type="match status" value="1"/>
</dbReference>
<evidence type="ECO:0000313" key="9">
    <source>
        <dbReference type="Proteomes" id="UP000092967"/>
    </source>
</evidence>
<dbReference type="InterPro" id="IPR036291">
    <property type="entry name" value="NAD(P)-bd_dom_sf"/>
</dbReference>
<dbReference type="PROSITE" id="PS00065">
    <property type="entry name" value="D_2_HYDROXYACID_DH_1"/>
    <property type="match status" value="1"/>
</dbReference>
<evidence type="ECO:0000259" key="7">
    <source>
        <dbReference type="Pfam" id="PF02826"/>
    </source>
</evidence>
<evidence type="ECO:0000256" key="2">
    <source>
        <dbReference type="ARBA" id="ARBA00022605"/>
    </source>
</evidence>
<dbReference type="Proteomes" id="UP000092967">
    <property type="component" value="Chromosome"/>
</dbReference>
<dbReference type="InterPro" id="IPR006139">
    <property type="entry name" value="D-isomer_2_OHA_DH_cat_dom"/>
</dbReference>
<organism evidence="8 9">
    <name type="scientific">Wenyingzhuangia fucanilytica</name>
    <dbReference type="NCBI Taxonomy" id="1790137"/>
    <lineage>
        <taxon>Bacteria</taxon>
        <taxon>Pseudomonadati</taxon>
        <taxon>Bacteroidota</taxon>
        <taxon>Flavobacteriia</taxon>
        <taxon>Flavobacteriales</taxon>
        <taxon>Flavobacteriaceae</taxon>
        <taxon>Wenyingzhuangia</taxon>
    </lineage>
</organism>
<keyword evidence="3 5" id="KW-0560">Oxidoreductase</keyword>
<evidence type="ECO:0000256" key="5">
    <source>
        <dbReference type="RuleBase" id="RU003719"/>
    </source>
</evidence>
<evidence type="ECO:0000256" key="4">
    <source>
        <dbReference type="ARBA" id="ARBA00023027"/>
    </source>
</evidence>
<dbReference type="KEGG" id="wfu:AXE80_08435"/>
<dbReference type="PANTHER" id="PTHR42789:SF1">
    <property type="entry name" value="D-ISOMER SPECIFIC 2-HYDROXYACID DEHYDROGENASE FAMILY PROTEIN (AFU_ORTHOLOGUE AFUA_6G10090)"/>
    <property type="match status" value="1"/>
</dbReference>
<dbReference type="Pfam" id="PF00389">
    <property type="entry name" value="2-Hacid_dh"/>
    <property type="match status" value="1"/>
</dbReference>
<dbReference type="SUPFAM" id="SSF51735">
    <property type="entry name" value="NAD(P)-binding Rossmann-fold domains"/>
    <property type="match status" value="1"/>
</dbReference>
<evidence type="ECO:0000256" key="1">
    <source>
        <dbReference type="ARBA" id="ARBA00005854"/>
    </source>
</evidence>
<dbReference type="GO" id="GO:0051287">
    <property type="term" value="F:NAD binding"/>
    <property type="evidence" value="ECO:0007669"/>
    <property type="project" value="InterPro"/>
</dbReference>
<feature type="domain" description="D-isomer specific 2-hydroxyacid dehydrogenase NAD-binding" evidence="7">
    <location>
        <begin position="113"/>
        <end position="291"/>
    </location>
</feature>
<dbReference type="AlphaFoldDB" id="A0A1B1Y697"/>
<evidence type="ECO:0000256" key="3">
    <source>
        <dbReference type="ARBA" id="ARBA00023002"/>
    </source>
</evidence>
<sequence length="315" mass="36152">MSYLKTIISGINALSTENENTLRKISSVEYQKIITDLELKKALQNCDVFWFRLNHKLTKSVLENTRCKYILCAATGLDHIDLNACNENNIKIISLKGESEFLKEVRATAEHTLGLLLTLIRKSKQAYQHTEKGEWNRYLFQGIELYKKKVGILGLGRLGKIMADYYSVLGMEVYYFDIDNQLEYSLKYNKVNSLEELLSTVDVLSIHLPYNDETHFILNEKNLFLLKESAVIVNTARGGLVNEIDLLNLLKEKKISGYATDVLWCEPDILKHPLVEYAKLNDNVIITPHIGGNTYESIEKTERFVLNKLINLLNE</sequence>
<dbReference type="CDD" id="cd05198">
    <property type="entry name" value="formate_dh_like"/>
    <property type="match status" value="1"/>
</dbReference>
<keyword evidence="2" id="KW-0028">Amino-acid biosynthesis</keyword>
<evidence type="ECO:0000259" key="6">
    <source>
        <dbReference type="Pfam" id="PF00389"/>
    </source>
</evidence>
<dbReference type="RefSeq" id="WP_068826285.1">
    <property type="nucleotide sequence ID" value="NZ_CP014224.1"/>
</dbReference>
<proteinExistence type="inferred from homology"/>
<dbReference type="EMBL" id="CP014224">
    <property type="protein sequence ID" value="ANW96302.1"/>
    <property type="molecule type" value="Genomic_DNA"/>
</dbReference>
<gene>
    <name evidence="8" type="ORF">AXE80_08435</name>
</gene>
<accession>A0A1B1Y697</accession>
<comment type="similarity">
    <text evidence="1 5">Belongs to the D-isomer specific 2-hydroxyacid dehydrogenase family.</text>
</comment>
<dbReference type="Gene3D" id="3.40.50.720">
    <property type="entry name" value="NAD(P)-binding Rossmann-like Domain"/>
    <property type="match status" value="2"/>
</dbReference>
<dbReference type="GO" id="GO:0008652">
    <property type="term" value="P:amino acid biosynthetic process"/>
    <property type="evidence" value="ECO:0007669"/>
    <property type="project" value="UniProtKB-KW"/>
</dbReference>
<reference evidence="8 9" key="1">
    <citation type="submission" date="2016-02" db="EMBL/GenBank/DDBJ databases">
        <authorList>
            <person name="Wen L."/>
            <person name="He K."/>
            <person name="Yang H."/>
        </authorList>
    </citation>
    <scope>NUCLEOTIDE SEQUENCE [LARGE SCALE GENOMIC DNA]</scope>
    <source>
        <strain evidence="8 9">CZ1127</strain>
    </source>
</reference>
<dbReference type="PROSITE" id="PS00671">
    <property type="entry name" value="D_2_HYDROXYACID_DH_3"/>
    <property type="match status" value="1"/>
</dbReference>
<dbReference type="SUPFAM" id="SSF52283">
    <property type="entry name" value="Formate/glycerate dehydrogenase catalytic domain-like"/>
    <property type="match status" value="1"/>
</dbReference>
<dbReference type="InterPro" id="IPR029753">
    <property type="entry name" value="D-isomer_DH_CS"/>
</dbReference>
<dbReference type="GO" id="GO:0016616">
    <property type="term" value="F:oxidoreductase activity, acting on the CH-OH group of donors, NAD or NADP as acceptor"/>
    <property type="evidence" value="ECO:0007669"/>
    <property type="project" value="InterPro"/>
</dbReference>
<dbReference type="STRING" id="1790137.AXE80_08435"/>
<keyword evidence="9" id="KW-1185">Reference proteome</keyword>
<dbReference type="InterPro" id="IPR050857">
    <property type="entry name" value="D-2-hydroxyacid_DH"/>
</dbReference>